<proteinExistence type="predicted"/>
<accession>A0ABR5CHJ5</accession>
<sequence>MSTADSADAGHRPYPADRDRFLTLLDRWIVVDSSGGALVTAPDAADAASLVRTFALRHPEWRSIRPASLAKGLPPLIDGVRAFAEAWEKALRIGQEHPLVVLVDTADPSTRPHLALMEFFGRRSAGTRITLLFSATDADERLREIGLPTIVLPANDVPVQGIWQPTRTPADDGSVRLHASAIDALPLGARRLLSAIAVLGDAEIDIALTAADNAELSDLDLLELAGMVTVDVERVRILDEDLRSQVYFTLAPDERRAAHRRAAKALELAGDSDLQAWQWSAAAAGPDQVAADALLASVDQARRRGGPASESLLIERAAQLTEKTGQRGSLLVRAGLAAWRAGLDRRAQRLLALAEPVDDPEARATAIFVAGALAQRSADPDDAFDLLVSATEAASSESPGLAIDLTSRVAGVAWWSGRLDWAEAAVHLSKRIEPTAVSSIDRFVADSIPAGLRILQHDFTAIPDVLTALDAVSGLEGRQLVFASEVAGLIGDDERALSLQGAAITSIREGGSSSELPFALELFAFVNAWHGQLDAAAVAADQALELAEKYGERRRGPFQYAVLAHVAALRGDEVDCRRFAADALSGSPDANPATVRWALGRLELSLGRSADAFRELSEIYSGPAQHPLTVLYAAPDYVEAAVDAGHLESAEKVAELFDRWAEAGSPWGRAVMPRLRGLLADDVQAVGHFERSLQPDNGLLRPYDRARTQLLLGRRLRKMRRRIDSREHFRAATASFTQLGMDAWAAQARAELRASGEAATSTRIETLNGLTAQEVQVAELVATGVSNRDVAAELHLSPRTVEYHLAKVYVKLGISSRTQLSAALGAG</sequence>
<dbReference type="SMART" id="SM00421">
    <property type="entry name" value="HTH_LUXR"/>
    <property type="match status" value="1"/>
</dbReference>
<gene>
    <name evidence="5" type="ORF">TZ00_05660</name>
</gene>
<name>A0ABR5CHJ5_9MICO</name>
<keyword evidence="1" id="KW-0805">Transcription regulation</keyword>
<evidence type="ECO:0000313" key="5">
    <source>
        <dbReference type="EMBL" id="KJC65050.1"/>
    </source>
</evidence>
<dbReference type="SUPFAM" id="SSF48452">
    <property type="entry name" value="TPR-like"/>
    <property type="match status" value="1"/>
</dbReference>
<dbReference type="RefSeq" id="WP_238579590.1">
    <property type="nucleotide sequence ID" value="NZ_JYFC01000002.1"/>
</dbReference>
<evidence type="ECO:0000259" key="4">
    <source>
        <dbReference type="PROSITE" id="PS50043"/>
    </source>
</evidence>
<reference evidence="5 6" key="1">
    <citation type="journal article" date="2001" name="Int. J. Syst. Evol. Microbiol.">
        <title>Agreia bicolorata gen. nov., sp. nov., to accommodate actinobacteria isolated from narrow reed grass infected by the nematode Heteroanguina graminophila.</title>
        <authorList>
            <person name="Evtushenko L.I."/>
            <person name="Dorofeeva L.V."/>
            <person name="Dobrovolskaya T.G."/>
            <person name="Streshinskaya G.M."/>
            <person name="Subbotin S.A."/>
            <person name="Tiedje J.M."/>
        </authorList>
    </citation>
    <scope>NUCLEOTIDE SEQUENCE [LARGE SCALE GENOMIC DNA]</scope>
    <source>
        <strain evidence="5 6">VKM Ac-1804</strain>
    </source>
</reference>
<dbReference type="InterPro" id="IPR011990">
    <property type="entry name" value="TPR-like_helical_dom_sf"/>
</dbReference>
<dbReference type="PRINTS" id="PR00038">
    <property type="entry name" value="HTHLUXR"/>
</dbReference>
<dbReference type="Proteomes" id="UP000032503">
    <property type="component" value="Unassembled WGS sequence"/>
</dbReference>
<dbReference type="PANTHER" id="PTHR44688:SF16">
    <property type="entry name" value="DNA-BINDING TRANSCRIPTIONAL ACTIVATOR DEVR_DOSR"/>
    <property type="match status" value="1"/>
</dbReference>
<dbReference type="CDD" id="cd06170">
    <property type="entry name" value="LuxR_C_like"/>
    <property type="match status" value="1"/>
</dbReference>
<organism evidence="5 6">
    <name type="scientific">Agreia bicolorata</name>
    <dbReference type="NCBI Taxonomy" id="110935"/>
    <lineage>
        <taxon>Bacteria</taxon>
        <taxon>Bacillati</taxon>
        <taxon>Actinomycetota</taxon>
        <taxon>Actinomycetes</taxon>
        <taxon>Micrococcales</taxon>
        <taxon>Microbacteriaceae</taxon>
        <taxon>Agreia</taxon>
    </lineage>
</organism>
<protein>
    <recommendedName>
        <fullName evidence="4">HTH luxR-type domain-containing protein</fullName>
    </recommendedName>
</protein>
<evidence type="ECO:0000256" key="2">
    <source>
        <dbReference type="ARBA" id="ARBA00023125"/>
    </source>
</evidence>
<evidence type="ECO:0000256" key="3">
    <source>
        <dbReference type="ARBA" id="ARBA00023163"/>
    </source>
</evidence>
<feature type="domain" description="HTH luxR-type" evidence="4">
    <location>
        <begin position="763"/>
        <end position="827"/>
    </location>
</feature>
<dbReference type="Pfam" id="PF00196">
    <property type="entry name" value="GerE"/>
    <property type="match status" value="1"/>
</dbReference>
<dbReference type="PANTHER" id="PTHR44688">
    <property type="entry name" value="DNA-BINDING TRANSCRIPTIONAL ACTIVATOR DEVR_DOSR"/>
    <property type="match status" value="1"/>
</dbReference>
<dbReference type="InterPro" id="IPR036388">
    <property type="entry name" value="WH-like_DNA-bd_sf"/>
</dbReference>
<dbReference type="Gene3D" id="1.10.10.10">
    <property type="entry name" value="Winged helix-like DNA-binding domain superfamily/Winged helix DNA-binding domain"/>
    <property type="match status" value="1"/>
</dbReference>
<keyword evidence="3" id="KW-0804">Transcription</keyword>
<dbReference type="PROSITE" id="PS50043">
    <property type="entry name" value="HTH_LUXR_2"/>
    <property type="match status" value="1"/>
</dbReference>
<keyword evidence="2" id="KW-0238">DNA-binding</keyword>
<dbReference type="InterPro" id="IPR016032">
    <property type="entry name" value="Sig_transdc_resp-reg_C-effctor"/>
</dbReference>
<keyword evidence="6" id="KW-1185">Reference proteome</keyword>
<dbReference type="InterPro" id="IPR000792">
    <property type="entry name" value="Tscrpt_reg_LuxR_C"/>
</dbReference>
<dbReference type="SUPFAM" id="SSF46894">
    <property type="entry name" value="C-terminal effector domain of the bipartite response regulators"/>
    <property type="match status" value="1"/>
</dbReference>
<dbReference type="EMBL" id="JYFC01000002">
    <property type="protein sequence ID" value="KJC65050.1"/>
    <property type="molecule type" value="Genomic_DNA"/>
</dbReference>
<evidence type="ECO:0000313" key="6">
    <source>
        <dbReference type="Proteomes" id="UP000032503"/>
    </source>
</evidence>
<comment type="caution">
    <text evidence="5">The sequence shown here is derived from an EMBL/GenBank/DDBJ whole genome shotgun (WGS) entry which is preliminary data.</text>
</comment>
<evidence type="ECO:0000256" key="1">
    <source>
        <dbReference type="ARBA" id="ARBA00023015"/>
    </source>
</evidence>